<dbReference type="PANTHER" id="PTHR30204">
    <property type="entry name" value="REDOX-CYCLING DRUG-SENSING TRANSCRIPTIONAL ACTIVATOR SOXR"/>
    <property type="match status" value="1"/>
</dbReference>
<keyword evidence="5" id="KW-0175">Coiled coil</keyword>
<evidence type="ECO:0000313" key="8">
    <source>
        <dbReference type="Proteomes" id="UP000575241"/>
    </source>
</evidence>
<dbReference type="PANTHER" id="PTHR30204:SF69">
    <property type="entry name" value="MERR-FAMILY TRANSCRIPTIONAL REGULATOR"/>
    <property type="match status" value="1"/>
</dbReference>
<evidence type="ECO:0000256" key="4">
    <source>
        <dbReference type="ARBA" id="ARBA00023163"/>
    </source>
</evidence>
<evidence type="ECO:0000313" key="7">
    <source>
        <dbReference type="EMBL" id="MBB4837152.1"/>
    </source>
</evidence>
<reference evidence="7 8" key="1">
    <citation type="submission" date="2020-08" db="EMBL/GenBank/DDBJ databases">
        <title>Functional genomics of gut bacteria from endangered species of beetles.</title>
        <authorList>
            <person name="Carlos-Shanley C."/>
        </authorList>
    </citation>
    <scope>NUCLEOTIDE SEQUENCE [LARGE SCALE GENOMIC DNA]</scope>
    <source>
        <strain evidence="7 8">S00224</strain>
    </source>
</reference>
<dbReference type="CDD" id="cd00592">
    <property type="entry name" value="HTH_MerR-like"/>
    <property type="match status" value="1"/>
</dbReference>
<evidence type="ECO:0000259" key="6">
    <source>
        <dbReference type="PROSITE" id="PS50937"/>
    </source>
</evidence>
<accession>A0A7W7NQW2</accession>
<dbReference type="GO" id="GO:0003677">
    <property type="term" value="F:DNA binding"/>
    <property type="evidence" value="ECO:0007669"/>
    <property type="project" value="UniProtKB-KW"/>
</dbReference>
<evidence type="ECO:0000256" key="1">
    <source>
        <dbReference type="ARBA" id="ARBA00022491"/>
    </source>
</evidence>
<keyword evidence="3 7" id="KW-0238">DNA-binding</keyword>
<organism evidence="7 8">
    <name type="scientific">Sphingomonas kyeonggiensis</name>
    <dbReference type="NCBI Taxonomy" id="1268553"/>
    <lineage>
        <taxon>Bacteria</taxon>
        <taxon>Pseudomonadati</taxon>
        <taxon>Pseudomonadota</taxon>
        <taxon>Alphaproteobacteria</taxon>
        <taxon>Sphingomonadales</taxon>
        <taxon>Sphingomonadaceae</taxon>
        <taxon>Sphingomonas</taxon>
    </lineage>
</organism>
<keyword evidence="4" id="KW-0804">Transcription</keyword>
<dbReference type="Pfam" id="PF13411">
    <property type="entry name" value="MerR_1"/>
    <property type="match status" value="1"/>
</dbReference>
<dbReference type="PROSITE" id="PS50937">
    <property type="entry name" value="HTH_MERR_2"/>
    <property type="match status" value="1"/>
</dbReference>
<dbReference type="EMBL" id="JACHLN010000001">
    <property type="protein sequence ID" value="MBB4837152.1"/>
    <property type="molecule type" value="Genomic_DNA"/>
</dbReference>
<protein>
    <submittedName>
        <fullName evidence="7">DNA-binding transcriptional MerR regulator</fullName>
    </submittedName>
</protein>
<dbReference type="SMART" id="SM00422">
    <property type="entry name" value="HTH_MERR"/>
    <property type="match status" value="1"/>
</dbReference>
<dbReference type="InterPro" id="IPR009061">
    <property type="entry name" value="DNA-bd_dom_put_sf"/>
</dbReference>
<dbReference type="Proteomes" id="UP000575241">
    <property type="component" value="Unassembled WGS sequence"/>
</dbReference>
<dbReference type="GO" id="GO:0003700">
    <property type="term" value="F:DNA-binding transcription factor activity"/>
    <property type="evidence" value="ECO:0007669"/>
    <property type="project" value="InterPro"/>
</dbReference>
<dbReference type="PRINTS" id="PR00040">
    <property type="entry name" value="HTHMERR"/>
</dbReference>
<evidence type="ECO:0000256" key="2">
    <source>
        <dbReference type="ARBA" id="ARBA00023015"/>
    </source>
</evidence>
<keyword evidence="1" id="KW-0678">Repressor</keyword>
<keyword evidence="8" id="KW-1185">Reference proteome</keyword>
<name>A0A7W7NQW2_9SPHN</name>
<feature type="coiled-coil region" evidence="5">
    <location>
        <begin position="84"/>
        <end position="111"/>
    </location>
</feature>
<dbReference type="RefSeq" id="WP_184161235.1">
    <property type="nucleotide sequence ID" value="NZ_JACHLN010000001.1"/>
</dbReference>
<evidence type="ECO:0000256" key="5">
    <source>
        <dbReference type="SAM" id="Coils"/>
    </source>
</evidence>
<comment type="caution">
    <text evidence="7">The sequence shown here is derived from an EMBL/GenBank/DDBJ whole genome shotgun (WGS) entry which is preliminary data.</text>
</comment>
<dbReference type="AlphaFoldDB" id="A0A7W7NQW2"/>
<sequence length="145" mass="16048">MLISEFARRAGMSTDTVRFYIRKGLLAPETGVKGGSNPYQIFTEEHLEAARMVRMAQSLGFSLREIATLSAEYYAGGMTPERSLELMRMQLARLEEKAAQLNAMVDYTRAKVKWLETGQKGSEPVFGAFDGCWAEPVTASAEQAA</sequence>
<feature type="domain" description="HTH merR-type" evidence="6">
    <location>
        <begin position="1"/>
        <end position="72"/>
    </location>
</feature>
<dbReference type="InterPro" id="IPR047057">
    <property type="entry name" value="MerR_fam"/>
</dbReference>
<dbReference type="Gene3D" id="1.10.1660.10">
    <property type="match status" value="1"/>
</dbReference>
<keyword evidence="2" id="KW-0805">Transcription regulation</keyword>
<evidence type="ECO:0000256" key="3">
    <source>
        <dbReference type="ARBA" id="ARBA00023125"/>
    </source>
</evidence>
<dbReference type="InterPro" id="IPR000551">
    <property type="entry name" value="MerR-type_HTH_dom"/>
</dbReference>
<proteinExistence type="predicted"/>
<gene>
    <name evidence="7" type="ORF">HNP52_000203</name>
</gene>
<dbReference type="SUPFAM" id="SSF46955">
    <property type="entry name" value="Putative DNA-binding domain"/>
    <property type="match status" value="1"/>
</dbReference>